<protein>
    <submittedName>
        <fullName evidence="3">FxsA family protein</fullName>
    </submittedName>
</protein>
<keyword evidence="2" id="KW-1133">Transmembrane helix</keyword>
<dbReference type="PANTHER" id="PTHR35335:SF1">
    <property type="entry name" value="UPF0716 PROTEIN FXSA"/>
    <property type="match status" value="1"/>
</dbReference>
<organism evidence="3 4">
    <name type="scientific">Sphaerisporangium rhizosphaerae</name>
    <dbReference type="NCBI Taxonomy" id="2269375"/>
    <lineage>
        <taxon>Bacteria</taxon>
        <taxon>Bacillati</taxon>
        <taxon>Actinomycetota</taxon>
        <taxon>Actinomycetes</taxon>
        <taxon>Streptosporangiales</taxon>
        <taxon>Streptosporangiaceae</taxon>
        <taxon>Sphaerisporangium</taxon>
    </lineage>
</organism>
<dbReference type="PANTHER" id="PTHR35335">
    <property type="entry name" value="UPF0716 PROTEIN FXSA"/>
    <property type="match status" value="1"/>
</dbReference>
<comment type="caution">
    <text evidence="3">The sequence shown here is derived from an EMBL/GenBank/DDBJ whole genome shotgun (WGS) entry which is preliminary data.</text>
</comment>
<dbReference type="InterPro" id="IPR007313">
    <property type="entry name" value="FxsA"/>
</dbReference>
<feature type="region of interest" description="Disordered" evidence="1">
    <location>
        <begin position="138"/>
        <end position="189"/>
    </location>
</feature>
<feature type="transmembrane region" description="Helical" evidence="2">
    <location>
        <begin position="28"/>
        <end position="48"/>
    </location>
</feature>
<proteinExistence type="predicted"/>
<evidence type="ECO:0000256" key="2">
    <source>
        <dbReference type="SAM" id="Phobius"/>
    </source>
</evidence>
<evidence type="ECO:0000313" key="3">
    <source>
        <dbReference type="EMBL" id="MFC7384439.1"/>
    </source>
</evidence>
<sequence length="189" mass="20400">MLRVVLFLTFLVVPVLEIWVLIQIGQVIGGWQTVGLLILDSLIGAWLVRREGRRAWRALRQALESGRMPERELADGALVVAGGTLLVTPGFLSDVLGFFLILPFTRPLARRGLGWFLGRRVRAMASASPFGVMFSGGAPGGSARRPDGVRVVSGQVVEEHERPRDAASGPHLAPGAPRPADDGAERPPR</sequence>
<dbReference type="Proteomes" id="UP001596496">
    <property type="component" value="Unassembled WGS sequence"/>
</dbReference>
<dbReference type="Pfam" id="PF04186">
    <property type="entry name" value="FxsA"/>
    <property type="match status" value="1"/>
</dbReference>
<name>A0ABW2P5C5_9ACTN</name>
<dbReference type="EMBL" id="JBHTCG010000012">
    <property type="protein sequence ID" value="MFC7384439.1"/>
    <property type="molecule type" value="Genomic_DNA"/>
</dbReference>
<feature type="transmembrane region" description="Helical" evidence="2">
    <location>
        <begin position="5"/>
        <end position="22"/>
    </location>
</feature>
<dbReference type="NCBIfam" id="NF008528">
    <property type="entry name" value="PRK11463.1-2"/>
    <property type="match status" value="1"/>
</dbReference>
<evidence type="ECO:0000256" key="1">
    <source>
        <dbReference type="SAM" id="MobiDB-lite"/>
    </source>
</evidence>
<reference evidence="4" key="1">
    <citation type="journal article" date="2019" name="Int. J. Syst. Evol. Microbiol.">
        <title>The Global Catalogue of Microorganisms (GCM) 10K type strain sequencing project: providing services to taxonomists for standard genome sequencing and annotation.</title>
        <authorList>
            <consortium name="The Broad Institute Genomics Platform"/>
            <consortium name="The Broad Institute Genome Sequencing Center for Infectious Disease"/>
            <person name="Wu L."/>
            <person name="Ma J."/>
        </authorList>
    </citation>
    <scope>NUCLEOTIDE SEQUENCE [LARGE SCALE GENOMIC DNA]</scope>
    <source>
        <strain evidence="4">CECT 7649</strain>
    </source>
</reference>
<accession>A0ABW2P5C5</accession>
<dbReference type="RefSeq" id="WP_380828204.1">
    <property type="nucleotide sequence ID" value="NZ_JBHTCG010000012.1"/>
</dbReference>
<feature type="transmembrane region" description="Helical" evidence="2">
    <location>
        <begin position="77"/>
        <end position="102"/>
    </location>
</feature>
<keyword evidence="2" id="KW-0472">Membrane</keyword>
<evidence type="ECO:0000313" key="4">
    <source>
        <dbReference type="Proteomes" id="UP001596496"/>
    </source>
</evidence>
<feature type="compositionally biased region" description="Basic and acidic residues" evidence="1">
    <location>
        <begin position="179"/>
        <end position="189"/>
    </location>
</feature>
<gene>
    <name evidence="3" type="ORF">ACFQSB_19670</name>
</gene>
<keyword evidence="2" id="KW-0812">Transmembrane</keyword>
<keyword evidence="4" id="KW-1185">Reference proteome</keyword>